<evidence type="ECO:0000313" key="2">
    <source>
        <dbReference type="EMBL" id="CCC99704.1"/>
    </source>
</evidence>
<dbReference type="EMBL" id="HE577328">
    <property type="protein sequence ID" value="CCC99704.1"/>
    <property type="molecule type" value="Genomic_DNA"/>
</dbReference>
<feature type="region of interest" description="Disordered" evidence="1">
    <location>
        <begin position="117"/>
        <end position="153"/>
    </location>
</feature>
<proteinExistence type="predicted"/>
<geneLocation type="plasmid" evidence="2 3">
    <name>AZOBR_p1</name>
</geneLocation>
<feature type="compositionally biased region" description="Basic residues" evidence="1">
    <location>
        <begin position="24"/>
        <end position="47"/>
    </location>
</feature>
<dbReference type="Proteomes" id="UP000007319">
    <property type="component" value="Plasmid AZOBR_p1"/>
</dbReference>
<feature type="compositionally biased region" description="Low complexity" evidence="1">
    <location>
        <begin position="136"/>
        <end position="147"/>
    </location>
</feature>
<keyword evidence="2" id="KW-0614">Plasmid</keyword>
<protein>
    <submittedName>
        <fullName evidence="2">Uncharacterized protein</fullName>
    </submittedName>
</protein>
<evidence type="ECO:0000256" key="1">
    <source>
        <dbReference type="SAM" id="MobiDB-lite"/>
    </source>
</evidence>
<sequence length="153" mass="17339">MPQMRLVRRRRPALRSWRPSLPPRPRRRLRRRRRLRPFSSRRQRPRPTRPDGPPASRAVGEEGRPTAWGVLLHFWVRWSALMGGGTVPPNNGGAAWARNTRPPATMHTQLAAHSRASAAVARPRRAASSTCRSGGPSSRPWRWSARSTAVRRG</sequence>
<keyword evidence="3" id="KW-1185">Reference proteome</keyword>
<dbReference type="AlphaFoldDB" id="A0A9P1NNU8"/>
<organism evidence="2 3">
    <name type="scientific">Azospirillum baldaniorum</name>
    <dbReference type="NCBI Taxonomy" id="1064539"/>
    <lineage>
        <taxon>Bacteria</taxon>
        <taxon>Pseudomonadati</taxon>
        <taxon>Pseudomonadota</taxon>
        <taxon>Alphaproteobacteria</taxon>
        <taxon>Rhodospirillales</taxon>
        <taxon>Azospirillaceae</taxon>
        <taxon>Azospirillum</taxon>
    </lineage>
</organism>
<evidence type="ECO:0000313" key="3">
    <source>
        <dbReference type="Proteomes" id="UP000007319"/>
    </source>
</evidence>
<accession>A0A9P1NNU8</accession>
<feature type="compositionally biased region" description="Low complexity" evidence="1">
    <location>
        <begin position="117"/>
        <end position="129"/>
    </location>
</feature>
<feature type="compositionally biased region" description="Basic residues" evidence="1">
    <location>
        <begin position="1"/>
        <end position="13"/>
    </location>
</feature>
<feature type="region of interest" description="Disordered" evidence="1">
    <location>
        <begin position="1"/>
        <end position="63"/>
    </location>
</feature>
<dbReference type="KEGG" id="abs:AZOBR_p120022"/>
<reference evidence="2 3" key="1">
    <citation type="journal article" date="2011" name="PLoS Genet.">
        <title>Azospirillum genomes reveal transition of bacteria from aquatic to terrestrial environments.</title>
        <authorList>
            <person name="Wisniewski-Dye F."/>
            <person name="Borziak K."/>
            <person name="Khalsa-Moyers G."/>
            <person name="Alexandre G."/>
            <person name="Sukharnikov L.O."/>
            <person name="Wuichet K."/>
            <person name="Hurst G.B."/>
            <person name="McDonald W.H."/>
            <person name="Robertson J.S."/>
            <person name="Barbe V."/>
            <person name="Calteau A."/>
            <person name="Rouy Z."/>
            <person name="Mangenot S."/>
            <person name="Prigent-Combaret C."/>
            <person name="Normand P."/>
            <person name="Boyer M."/>
            <person name="Siguier P."/>
            <person name="Dessaux Y."/>
            <person name="Elmerich C."/>
            <person name="Condemine G."/>
            <person name="Krishnen G."/>
            <person name="Kennedy I."/>
            <person name="Paterson A.H."/>
            <person name="Gonzalez V."/>
            <person name="Mavingui P."/>
            <person name="Zhulin I.B."/>
        </authorList>
    </citation>
    <scope>NUCLEOTIDE SEQUENCE [LARGE SCALE GENOMIC DNA]</scope>
    <source>
        <strain evidence="2 3">Sp245</strain>
    </source>
</reference>
<name>A0A9P1NNU8_9PROT</name>
<gene>
    <name evidence="2" type="ORF">AZOBR_p120022</name>
</gene>